<keyword evidence="7 11" id="KW-0368">Histidine biosynthesis</keyword>
<evidence type="ECO:0000256" key="6">
    <source>
        <dbReference type="ARBA" id="ARBA00022605"/>
    </source>
</evidence>
<comment type="similarity">
    <text evidence="3 11 12">Belongs to the HisA/HisF family.</text>
</comment>
<dbReference type="EMBL" id="JAGIYQ010000006">
    <property type="protein sequence ID" value="MBP0725720.1"/>
    <property type="molecule type" value="Genomic_DNA"/>
</dbReference>
<dbReference type="SUPFAM" id="SSF51366">
    <property type="entry name" value="Ribulose-phoshate binding barrel"/>
    <property type="match status" value="1"/>
</dbReference>
<dbReference type="InterPro" id="IPR011060">
    <property type="entry name" value="RibuloseP-bd_barrel"/>
</dbReference>
<evidence type="ECO:0000313" key="14">
    <source>
        <dbReference type="Proteomes" id="UP000682134"/>
    </source>
</evidence>
<dbReference type="GO" id="GO:0016829">
    <property type="term" value="F:lyase activity"/>
    <property type="evidence" value="ECO:0007669"/>
    <property type="project" value="UniProtKB-KW"/>
</dbReference>
<comment type="subcellular location">
    <subcellularLocation>
        <location evidence="1 11">Cytoplasm</location>
    </subcellularLocation>
</comment>
<keyword evidence="5 11" id="KW-0963">Cytoplasm</keyword>
<organism evidence="13 14">
    <name type="scientific">Gottfriedia endophytica</name>
    <dbReference type="NCBI Taxonomy" id="2820819"/>
    <lineage>
        <taxon>Bacteria</taxon>
        <taxon>Bacillati</taxon>
        <taxon>Bacillota</taxon>
        <taxon>Bacilli</taxon>
        <taxon>Bacillales</taxon>
        <taxon>Bacillaceae</taxon>
        <taxon>Gottfriedia</taxon>
    </lineage>
</organism>
<dbReference type="AlphaFoldDB" id="A0A940SJ64"/>
<evidence type="ECO:0000313" key="13">
    <source>
        <dbReference type="EMBL" id="MBP0725720.1"/>
    </source>
</evidence>
<dbReference type="NCBIfam" id="TIGR00735">
    <property type="entry name" value="hisF"/>
    <property type="match status" value="1"/>
</dbReference>
<evidence type="ECO:0000256" key="1">
    <source>
        <dbReference type="ARBA" id="ARBA00004496"/>
    </source>
</evidence>
<comment type="subunit">
    <text evidence="4 11">Heterodimer of HisH and HisF.</text>
</comment>
<dbReference type="RefSeq" id="WP_209405570.1">
    <property type="nucleotide sequence ID" value="NZ_JAGIYQ010000006.1"/>
</dbReference>
<dbReference type="FunFam" id="3.20.20.70:FF:000006">
    <property type="entry name" value="Imidazole glycerol phosphate synthase subunit HisF"/>
    <property type="match status" value="1"/>
</dbReference>
<dbReference type="PANTHER" id="PTHR21235:SF2">
    <property type="entry name" value="IMIDAZOLE GLYCEROL PHOSPHATE SYNTHASE HISHF"/>
    <property type="match status" value="1"/>
</dbReference>
<keyword evidence="8 11" id="KW-0456">Lyase</keyword>
<feature type="active site" evidence="11">
    <location>
        <position position="130"/>
    </location>
</feature>
<dbReference type="InterPro" id="IPR013785">
    <property type="entry name" value="Aldolase_TIM"/>
</dbReference>
<evidence type="ECO:0000256" key="4">
    <source>
        <dbReference type="ARBA" id="ARBA00011152"/>
    </source>
</evidence>
<dbReference type="Proteomes" id="UP000682134">
    <property type="component" value="Unassembled WGS sequence"/>
</dbReference>
<keyword evidence="14" id="KW-1185">Reference proteome</keyword>
<evidence type="ECO:0000256" key="8">
    <source>
        <dbReference type="ARBA" id="ARBA00023239"/>
    </source>
</evidence>
<dbReference type="InterPro" id="IPR004651">
    <property type="entry name" value="HisF"/>
</dbReference>
<dbReference type="InterPro" id="IPR050064">
    <property type="entry name" value="IGPS_HisA/HisF"/>
</dbReference>
<accession>A0A940SJ64</accession>
<evidence type="ECO:0000256" key="7">
    <source>
        <dbReference type="ARBA" id="ARBA00023102"/>
    </source>
</evidence>
<dbReference type="GO" id="GO:0000105">
    <property type="term" value="P:L-histidine biosynthetic process"/>
    <property type="evidence" value="ECO:0007669"/>
    <property type="project" value="UniProtKB-UniRule"/>
</dbReference>
<proteinExistence type="inferred from homology"/>
<dbReference type="InterPro" id="IPR006062">
    <property type="entry name" value="His_biosynth"/>
</dbReference>
<comment type="caution">
    <text evidence="13">The sequence shown here is derived from an EMBL/GenBank/DDBJ whole genome shotgun (WGS) entry which is preliminary data.</text>
</comment>
<dbReference type="EC" id="4.3.2.10" evidence="11"/>
<dbReference type="Pfam" id="PF00977">
    <property type="entry name" value="His_biosynth"/>
    <property type="match status" value="1"/>
</dbReference>
<dbReference type="GO" id="GO:0005737">
    <property type="term" value="C:cytoplasm"/>
    <property type="evidence" value="ECO:0007669"/>
    <property type="project" value="UniProtKB-SubCell"/>
</dbReference>
<keyword evidence="6 11" id="KW-0028">Amino-acid biosynthesis</keyword>
<name>A0A940SJ64_9BACI</name>
<comment type="pathway">
    <text evidence="2 11">Amino-acid biosynthesis; L-histidine biosynthesis; L-histidine from 5-phospho-alpha-D-ribose 1-diphosphate: step 5/9.</text>
</comment>
<gene>
    <name evidence="11 13" type="primary">hisF</name>
    <name evidence="13" type="ORF">J5Y03_11110</name>
</gene>
<dbReference type="PANTHER" id="PTHR21235">
    <property type="entry name" value="IMIDAZOLE GLYCEROL PHOSPHATE SYNTHASE SUBUNIT HISF/H IGP SYNTHASE SUBUNIT HISF/H"/>
    <property type="match status" value="1"/>
</dbReference>
<sequence length="252" mass="27596">MLAKRIIPCLDVRNGRVVKGKQFEGIIDVDSPEVLGKYYSENGADELVFYDITASNEDRDISLEYVSNVAKELRIPFCVGGGIRTIEDFTRILRKGADKVSVNSAAVKNPNLIRESAQKFGSQCVVLSIDAKQNELGEYKVFINGGRTETELHAVEWAKKGVELGAGEIVLNSINEDGMRNGYDLTILKLITDEVNVPVIASGGAGTMEHFKEAIEKANVDGVLAASVFHFGDIKINDLKNYLLEEGICIRG</sequence>
<dbReference type="HAMAP" id="MF_01013">
    <property type="entry name" value="HisF"/>
    <property type="match status" value="1"/>
</dbReference>
<dbReference type="GO" id="GO:0000107">
    <property type="term" value="F:imidazoleglycerol-phosphate synthase activity"/>
    <property type="evidence" value="ECO:0007669"/>
    <property type="project" value="UniProtKB-UniRule"/>
</dbReference>
<comment type="function">
    <text evidence="9 11">IGPS catalyzes the conversion of PRFAR and glutamine to IGP, AICAR and glutamate. The HisF subunit catalyzes the cyclization activity that produces IGP and AICAR from PRFAR using the ammonia provided by the HisH subunit.</text>
</comment>
<dbReference type="Gene3D" id="3.20.20.70">
    <property type="entry name" value="Aldolase class I"/>
    <property type="match status" value="1"/>
</dbReference>
<evidence type="ECO:0000256" key="12">
    <source>
        <dbReference type="RuleBase" id="RU003657"/>
    </source>
</evidence>
<evidence type="ECO:0000256" key="10">
    <source>
        <dbReference type="ARBA" id="ARBA00047838"/>
    </source>
</evidence>
<evidence type="ECO:0000256" key="11">
    <source>
        <dbReference type="HAMAP-Rule" id="MF_01013"/>
    </source>
</evidence>
<reference evidence="13" key="1">
    <citation type="submission" date="2021-04" db="EMBL/GenBank/DDBJ databases">
        <title>Genome seq and assembly of Bacillus sp.</title>
        <authorList>
            <person name="Chhetri G."/>
        </authorList>
    </citation>
    <scope>NUCLEOTIDE SEQUENCE</scope>
    <source>
        <strain evidence="13">RG28</strain>
    </source>
</reference>
<comment type="catalytic activity">
    <reaction evidence="10 11">
        <text>5-[(5-phospho-1-deoxy-D-ribulos-1-ylimino)methylamino]-1-(5-phospho-beta-D-ribosyl)imidazole-4-carboxamide + L-glutamine = D-erythro-1-(imidazol-4-yl)glycerol 3-phosphate + 5-amino-1-(5-phospho-beta-D-ribosyl)imidazole-4-carboxamide + L-glutamate + H(+)</text>
        <dbReference type="Rhea" id="RHEA:24793"/>
        <dbReference type="ChEBI" id="CHEBI:15378"/>
        <dbReference type="ChEBI" id="CHEBI:29985"/>
        <dbReference type="ChEBI" id="CHEBI:58278"/>
        <dbReference type="ChEBI" id="CHEBI:58359"/>
        <dbReference type="ChEBI" id="CHEBI:58475"/>
        <dbReference type="ChEBI" id="CHEBI:58525"/>
        <dbReference type="EC" id="4.3.2.10"/>
    </reaction>
</comment>
<dbReference type="CDD" id="cd04731">
    <property type="entry name" value="HisF"/>
    <property type="match status" value="1"/>
</dbReference>
<evidence type="ECO:0000256" key="3">
    <source>
        <dbReference type="ARBA" id="ARBA00009667"/>
    </source>
</evidence>
<evidence type="ECO:0000256" key="2">
    <source>
        <dbReference type="ARBA" id="ARBA00005091"/>
    </source>
</evidence>
<feature type="active site" evidence="11">
    <location>
        <position position="11"/>
    </location>
</feature>
<protein>
    <recommendedName>
        <fullName evidence="11">Imidazole glycerol phosphate synthase subunit HisF</fullName>
        <ecNumber evidence="11">4.3.2.10</ecNumber>
    </recommendedName>
    <alternativeName>
        <fullName evidence="11">IGP synthase cyclase subunit</fullName>
    </alternativeName>
    <alternativeName>
        <fullName evidence="11">IGP synthase subunit HisF</fullName>
    </alternativeName>
    <alternativeName>
        <fullName evidence="11">ImGP synthase subunit HisF</fullName>
        <shortName evidence="11">IGPS subunit HisF</shortName>
    </alternativeName>
</protein>
<evidence type="ECO:0000256" key="5">
    <source>
        <dbReference type="ARBA" id="ARBA00022490"/>
    </source>
</evidence>
<evidence type="ECO:0000256" key="9">
    <source>
        <dbReference type="ARBA" id="ARBA00025475"/>
    </source>
</evidence>